<feature type="DNA-binding region" description="OmpR/PhoB-type" evidence="7">
    <location>
        <begin position="124"/>
        <end position="224"/>
    </location>
</feature>
<accession>A0ABW4QIP8</accession>
<evidence type="ECO:0000313" key="10">
    <source>
        <dbReference type="EMBL" id="MFD1863178.1"/>
    </source>
</evidence>
<evidence type="ECO:0000256" key="4">
    <source>
        <dbReference type="ARBA" id="ARBA00023125"/>
    </source>
</evidence>
<dbReference type="SMART" id="SM00448">
    <property type="entry name" value="REC"/>
    <property type="match status" value="1"/>
</dbReference>
<dbReference type="Gene3D" id="1.10.10.10">
    <property type="entry name" value="Winged helix-like DNA-binding domain superfamily/Winged helix DNA-binding domain"/>
    <property type="match status" value="1"/>
</dbReference>
<dbReference type="RefSeq" id="WP_377339881.1">
    <property type="nucleotide sequence ID" value="NZ_JBHUFW010000005.1"/>
</dbReference>
<dbReference type="InterPro" id="IPR011006">
    <property type="entry name" value="CheY-like_superfamily"/>
</dbReference>
<dbReference type="Pfam" id="PF00072">
    <property type="entry name" value="Response_reg"/>
    <property type="match status" value="1"/>
</dbReference>
<evidence type="ECO:0000256" key="7">
    <source>
        <dbReference type="PROSITE-ProRule" id="PRU01091"/>
    </source>
</evidence>
<evidence type="ECO:0000259" key="9">
    <source>
        <dbReference type="PROSITE" id="PS51755"/>
    </source>
</evidence>
<proteinExistence type="predicted"/>
<feature type="modified residue" description="4-aspartylphosphate" evidence="6">
    <location>
        <position position="54"/>
    </location>
</feature>
<dbReference type="Gene3D" id="3.40.50.2300">
    <property type="match status" value="1"/>
</dbReference>
<keyword evidence="11" id="KW-1185">Reference proteome</keyword>
<reference evidence="11" key="1">
    <citation type="journal article" date="2019" name="Int. J. Syst. Evol. Microbiol.">
        <title>The Global Catalogue of Microorganisms (GCM) 10K type strain sequencing project: providing services to taxonomists for standard genome sequencing and annotation.</title>
        <authorList>
            <consortium name="The Broad Institute Genomics Platform"/>
            <consortium name="The Broad Institute Genome Sequencing Center for Infectious Disease"/>
            <person name="Wu L."/>
            <person name="Ma J."/>
        </authorList>
    </citation>
    <scope>NUCLEOTIDE SEQUENCE [LARGE SCALE GENOMIC DNA]</scope>
    <source>
        <strain evidence="11">CGMCC 1.15475</strain>
    </source>
</reference>
<evidence type="ECO:0000313" key="11">
    <source>
        <dbReference type="Proteomes" id="UP001597273"/>
    </source>
</evidence>
<evidence type="ECO:0000256" key="2">
    <source>
        <dbReference type="ARBA" id="ARBA00023012"/>
    </source>
</evidence>
<dbReference type="PANTHER" id="PTHR48111:SF73">
    <property type="entry name" value="ALKALINE PHOSPHATASE SYNTHESIS TRANSCRIPTIONAL REGULATORY PROTEIN PHOP"/>
    <property type="match status" value="1"/>
</dbReference>
<feature type="domain" description="OmpR/PhoB-type" evidence="9">
    <location>
        <begin position="124"/>
        <end position="224"/>
    </location>
</feature>
<keyword evidence="2" id="KW-0902">Two-component regulatory system</keyword>
<keyword evidence="1 6" id="KW-0597">Phosphoprotein</keyword>
<dbReference type="CDD" id="cd00383">
    <property type="entry name" value="trans_reg_C"/>
    <property type="match status" value="1"/>
</dbReference>
<evidence type="ECO:0000256" key="1">
    <source>
        <dbReference type="ARBA" id="ARBA00022553"/>
    </source>
</evidence>
<dbReference type="InterPro" id="IPR001789">
    <property type="entry name" value="Sig_transdc_resp-reg_receiver"/>
</dbReference>
<dbReference type="SMART" id="SM00862">
    <property type="entry name" value="Trans_reg_C"/>
    <property type="match status" value="1"/>
</dbReference>
<sequence length="229" mass="26786">MAVRKVLLVDDEKRMLELVALYLKPHNYLCLKAQSGREALALLEEEPVDLVILDVMMPEMDGWEVCREIRRFSNVPIIMLTAREQEEDIVKGLRLGADDYMTKPFGEEELLARMEALLRRSGPVNRLETDGLVWDEDRFELAYRGEPIRLTPKEFAMLGLLMKHPNKVFERERLLELIWGFNSETEGRTVDSHVRNIREKVRHSGFPIDDHFLTVWGIGYKWVNHKGLR</sequence>
<protein>
    <submittedName>
        <fullName evidence="10">Response regulator transcription factor</fullName>
    </submittedName>
</protein>
<feature type="domain" description="Response regulatory" evidence="8">
    <location>
        <begin position="5"/>
        <end position="118"/>
    </location>
</feature>
<evidence type="ECO:0000256" key="6">
    <source>
        <dbReference type="PROSITE-ProRule" id="PRU00169"/>
    </source>
</evidence>
<evidence type="ECO:0000259" key="8">
    <source>
        <dbReference type="PROSITE" id="PS50110"/>
    </source>
</evidence>
<dbReference type="PANTHER" id="PTHR48111">
    <property type="entry name" value="REGULATOR OF RPOS"/>
    <property type="match status" value="1"/>
</dbReference>
<dbReference type="PROSITE" id="PS50110">
    <property type="entry name" value="RESPONSE_REGULATORY"/>
    <property type="match status" value="1"/>
</dbReference>
<dbReference type="EMBL" id="JBHUFW010000005">
    <property type="protein sequence ID" value="MFD1863178.1"/>
    <property type="molecule type" value="Genomic_DNA"/>
</dbReference>
<dbReference type="PROSITE" id="PS51755">
    <property type="entry name" value="OMPR_PHOB"/>
    <property type="match status" value="1"/>
</dbReference>
<comment type="caution">
    <text evidence="10">The sequence shown here is derived from an EMBL/GenBank/DDBJ whole genome shotgun (WGS) entry which is preliminary data.</text>
</comment>
<keyword evidence="4 7" id="KW-0238">DNA-binding</keyword>
<dbReference type="Pfam" id="PF00486">
    <property type="entry name" value="Trans_reg_C"/>
    <property type="match status" value="1"/>
</dbReference>
<evidence type="ECO:0000256" key="3">
    <source>
        <dbReference type="ARBA" id="ARBA00023015"/>
    </source>
</evidence>
<dbReference type="Proteomes" id="UP001597273">
    <property type="component" value="Unassembled WGS sequence"/>
</dbReference>
<dbReference type="InterPro" id="IPR001867">
    <property type="entry name" value="OmpR/PhoB-type_DNA-bd"/>
</dbReference>
<dbReference type="InterPro" id="IPR039420">
    <property type="entry name" value="WalR-like"/>
</dbReference>
<organism evidence="10 11">
    <name type="scientific">Planococcus chinensis</name>
    <dbReference type="NCBI Taxonomy" id="272917"/>
    <lineage>
        <taxon>Bacteria</taxon>
        <taxon>Bacillati</taxon>
        <taxon>Bacillota</taxon>
        <taxon>Bacilli</taxon>
        <taxon>Bacillales</taxon>
        <taxon>Caryophanaceae</taxon>
        <taxon>Planococcus</taxon>
    </lineage>
</organism>
<dbReference type="SUPFAM" id="SSF52172">
    <property type="entry name" value="CheY-like"/>
    <property type="match status" value="1"/>
</dbReference>
<name>A0ABW4QIP8_9BACL</name>
<dbReference type="Gene3D" id="6.10.250.690">
    <property type="match status" value="1"/>
</dbReference>
<evidence type="ECO:0000256" key="5">
    <source>
        <dbReference type="ARBA" id="ARBA00023163"/>
    </source>
</evidence>
<dbReference type="InterPro" id="IPR036388">
    <property type="entry name" value="WH-like_DNA-bd_sf"/>
</dbReference>
<dbReference type="CDD" id="cd17574">
    <property type="entry name" value="REC_OmpR"/>
    <property type="match status" value="1"/>
</dbReference>
<gene>
    <name evidence="10" type="ORF">ACFSDB_09555</name>
</gene>
<keyword evidence="3" id="KW-0805">Transcription regulation</keyword>
<keyword evidence="5" id="KW-0804">Transcription</keyword>